<evidence type="ECO:0000313" key="5">
    <source>
        <dbReference type="Proteomes" id="UP001174934"/>
    </source>
</evidence>
<comment type="caution">
    <text evidence="4">The sequence shown here is derived from an EMBL/GenBank/DDBJ whole genome shotgun (WGS) entry which is preliminary data.</text>
</comment>
<keyword evidence="5" id="KW-1185">Reference proteome</keyword>
<reference evidence="4" key="1">
    <citation type="submission" date="2023-06" db="EMBL/GenBank/DDBJ databases">
        <title>Genome-scale phylogeny and comparative genomics of the fungal order Sordariales.</title>
        <authorList>
            <consortium name="Lawrence Berkeley National Laboratory"/>
            <person name="Hensen N."/>
            <person name="Bonometti L."/>
            <person name="Westerberg I."/>
            <person name="Brannstrom I.O."/>
            <person name="Guillou S."/>
            <person name="Cros-Aarteil S."/>
            <person name="Calhoun S."/>
            <person name="Haridas S."/>
            <person name="Kuo A."/>
            <person name="Mondo S."/>
            <person name="Pangilinan J."/>
            <person name="Riley R."/>
            <person name="LaButti K."/>
            <person name="Andreopoulos B."/>
            <person name="Lipzen A."/>
            <person name="Chen C."/>
            <person name="Yanf M."/>
            <person name="Daum C."/>
            <person name="Ng V."/>
            <person name="Clum A."/>
            <person name="Steindorff A."/>
            <person name="Ohm R."/>
            <person name="Martin F."/>
            <person name="Silar P."/>
            <person name="Natvig D."/>
            <person name="Lalanne C."/>
            <person name="Gautier V."/>
            <person name="Ament-velasquez S.L."/>
            <person name="Kruys A."/>
            <person name="Hutchinson M.I."/>
            <person name="Powell A.J."/>
            <person name="Barry K."/>
            <person name="Miller A.N."/>
            <person name="Grigoriev I.V."/>
            <person name="Debuchy R."/>
            <person name="Gladieux P."/>
            <person name="Thoren M.H."/>
            <person name="Johannesson H."/>
        </authorList>
    </citation>
    <scope>NUCLEOTIDE SEQUENCE</scope>
    <source>
        <strain evidence="4">SMH3391-2</strain>
    </source>
</reference>
<dbReference type="EMBL" id="JAULSR010000002">
    <property type="protein sequence ID" value="KAK0630073.1"/>
    <property type="molecule type" value="Genomic_DNA"/>
</dbReference>
<organism evidence="4 5">
    <name type="scientific">Bombardia bombarda</name>
    <dbReference type="NCBI Taxonomy" id="252184"/>
    <lineage>
        <taxon>Eukaryota</taxon>
        <taxon>Fungi</taxon>
        <taxon>Dikarya</taxon>
        <taxon>Ascomycota</taxon>
        <taxon>Pezizomycotina</taxon>
        <taxon>Sordariomycetes</taxon>
        <taxon>Sordariomycetidae</taxon>
        <taxon>Sordariales</taxon>
        <taxon>Lasiosphaeriaceae</taxon>
        <taxon>Bombardia</taxon>
    </lineage>
</organism>
<dbReference type="InterPro" id="IPR036378">
    <property type="entry name" value="FAS1_dom_sf"/>
</dbReference>
<name>A0AA39XA00_9PEZI</name>
<dbReference type="PANTHER" id="PTHR28156:SF1">
    <property type="entry name" value="FAS1 DOMAIN-CONTAINING PROTEIN YDR262W"/>
    <property type="match status" value="1"/>
</dbReference>
<feature type="region of interest" description="Disordered" evidence="2">
    <location>
        <begin position="50"/>
        <end position="79"/>
    </location>
</feature>
<accession>A0AA39XA00</accession>
<sequence length="227" mass="24521">MKSLFVPVLAFSAAVSSQLVLPLFRGGSRPPAPPSLQPLARSQTPLVNILVDPAGPGPVMPPPDPSRPVDPPSNSGGDVMLSDVMGRDRSINLFAGFVRDIESASQRLDDSSKNTTVLAPLNSAVEKLPRKPWEDPRDYGTLGPNAYEGDDGQDRALRNLRRFVEAHMLPVNPWPAGEKVKAIGDDLDIWWEDKDGTKLPGNIEVVSIASTVANGQVWILKGVRNYA</sequence>
<keyword evidence="1 3" id="KW-0732">Signal</keyword>
<dbReference type="PANTHER" id="PTHR28156">
    <property type="entry name" value="FAS1 DOMAIN-CONTAINING PROTEIN YDR262W"/>
    <property type="match status" value="1"/>
</dbReference>
<evidence type="ECO:0000313" key="4">
    <source>
        <dbReference type="EMBL" id="KAK0630073.1"/>
    </source>
</evidence>
<evidence type="ECO:0000256" key="3">
    <source>
        <dbReference type="SAM" id="SignalP"/>
    </source>
</evidence>
<dbReference type="InterPro" id="IPR040200">
    <property type="entry name" value="Mug57-like"/>
</dbReference>
<dbReference type="Proteomes" id="UP001174934">
    <property type="component" value="Unassembled WGS sequence"/>
</dbReference>
<feature type="compositionally biased region" description="Pro residues" evidence="2">
    <location>
        <begin position="55"/>
        <end position="71"/>
    </location>
</feature>
<feature type="region of interest" description="Disordered" evidence="2">
    <location>
        <begin position="130"/>
        <end position="152"/>
    </location>
</feature>
<proteinExistence type="predicted"/>
<gene>
    <name evidence="4" type="ORF">B0T17DRAFT_209599</name>
</gene>
<dbReference type="AlphaFoldDB" id="A0AA39XA00"/>
<protein>
    <submittedName>
        <fullName evidence="4">FAS1 domain-containing protein</fullName>
    </submittedName>
</protein>
<feature type="chain" id="PRO_5041398299" evidence="3">
    <location>
        <begin position="18"/>
        <end position="227"/>
    </location>
</feature>
<evidence type="ECO:0000256" key="1">
    <source>
        <dbReference type="ARBA" id="ARBA00022729"/>
    </source>
</evidence>
<dbReference type="SUPFAM" id="SSF82153">
    <property type="entry name" value="FAS1 domain"/>
    <property type="match status" value="1"/>
</dbReference>
<feature type="signal peptide" evidence="3">
    <location>
        <begin position="1"/>
        <end position="17"/>
    </location>
</feature>
<evidence type="ECO:0000256" key="2">
    <source>
        <dbReference type="SAM" id="MobiDB-lite"/>
    </source>
</evidence>